<accession>A0A1I0HW58</accession>
<dbReference type="PANTHER" id="PTHR43685">
    <property type="entry name" value="GLYCOSYLTRANSFERASE"/>
    <property type="match status" value="1"/>
</dbReference>
<proteinExistence type="predicted"/>
<dbReference type="SUPFAM" id="SSF53448">
    <property type="entry name" value="Nucleotide-diphospho-sugar transferases"/>
    <property type="match status" value="1"/>
</dbReference>
<dbReference type="InterPro" id="IPR050834">
    <property type="entry name" value="Glycosyltransf_2"/>
</dbReference>
<evidence type="ECO:0000313" key="3">
    <source>
        <dbReference type="Proteomes" id="UP000198508"/>
    </source>
</evidence>
<dbReference type="Gene3D" id="3.90.550.10">
    <property type="entry name" value="Spore Coat Polysaccharide Biosynthesis Protein SpsA, Chain A"/>
    <property type="match status" value="1"/>
</dbReference>
<dbReference type="GO" id="GO:0016740">
    <property type="term" value="F:transferase activity"/>
    <property type="evidence" value="ECO:0007669"/>
    <property type="project" value="UniProtKB-KW"/>
</dbReference>
<dbReference type="Proteomes" id="UP000198508">
    <property type="component" value="Unassembled WGS sequence"/>
</dbReference>
<keyword evidence="2" id="KW-0808">Transferase</keyword>
<dbReference type="RefSeq" id="WP_092366047.1">
    <property type="nucleotide sequence ID" value="NZ_FOIM01000018.1"/>
</dbReference>
<sequence length="261" mass="30180">MHASPDFISIIMPAYNAERTISVSINSVISQTWQDWELIIIDDCSTDRTADIICKYESSDTRIRHIRNSRNSGVASSRNTGLLQAQGVWIAFLDSDDCWEPNKLALQLDFAHHMQANFTFTGSAFMDQDGRRLSHQLNVPLEVTFHQLLKQNIISCSSVLVRTELMLRYPMGADHMHEDFAVWLQILRDNRLKAYGLNQPLLIYRLSASSKSGNKLKAARMTFRVYRYIGLSYPSAFYYWCWYTVRSLSKYRKIKQFGLAQ</sequence>
<organism evidence="2 3">
    <name type="scientific">Enterocloster lavalensis</name>
    <dbReference type="NCBI Taxonomy" id="460384"/>
    <lineage>
        <taxon>Bacteria</taxon>
        <taxon>Bacillati</taxon>
        <taxon>Bacillota</taxon>
        <taxon>Clostridia</taxon>
        <taxon>Lachnospirales</taxon>
        <taxon>Lachnospiraceae</taxon>
        <taxon>Enterocloster</taxon>
    </lineage>
</organism>
<name>A0A1I0HW58_9FIRM</name>
<dbReference type="InterPro" id="IPR001173">
    <property type="entry name" value="Glyco_trans_2-like"/>
</dbReference>
<feature type="domain" description="Glycosyltransferase 2-like" evidence="1">
    <location>
        <begin position="9"/>
        <end position="137"/>
    </location>
</feature>
<reference evidence="3" key="1">
    <citation type="submission" date="2016-10" db="EMBL/GenBank/DDBJ databases">
        <authorList>
            <person name="Varghese N."/>
            <person name="Submissions S."/>
        </authorList>
    </citation>
    <scope>NUCLEOTIDE SEQUENCE [LARGE SCALE GENOMIC DNA]</scope>
    <source>
        <strain evidence="3">NLAE-zl-G277</strain>
    </source>
</reference>
<dbReference type="EMBL" id="FOIM01000018">
    <property type="protein sequence ID" value="SET88298.1"/>
    <property type="molecule type" value="Genomic_DNA"/>
</dbReference>
<dbReference type="STRING" id="460384.SAMN05216313_11823"/>
<dbReference type="CDD" id="cd00761">
    <property type="entry name" value="Glyco_tranf_GTA_type"/>
    <property type="match status" value="1"/>
</dbReference>
<protein>
    <submittedName>
        <fullName evidence="2">Teichuronic acid biosynthesis glycosyltransferase TuaG</fullName>
    </submittedName>
</protein>
<gene>
    <name evidence="2" type="ORF">SAMN05216313_11823</name>
</gene>
<dbReference type="AlphaFoldDB" id="A0A1I0HW58"/>
<evidence type="ECO:0000259" key="1">
    <source>
        <dbReference type="Pfam" id="PF00535"/>
    </source>
</evidence>
<dbReference type="PANTHER" id="PTHR43685:SF2">
    <property type="entry name" value="GLYCOSYLTRANSFERASE 2-LIKE DOMAIN-CONTAINING PROTEIN"/>
    <property type="match status" value="1"/>
</dbReference>
<dbReference type="Pfam" id="PF00535">
    <property type="entry name" value="Glycos_transf_2"/>
    <property type="match status" value="1"/>
</dbReference>
<keyword evidence="3" id="KW-1185">Reference proteome</keyword>
<dbReference type="InterPro" id="IPR029044">
    <property type="entry name" value="Nucleotide-diphossugar_trans"/>
</dbReference>
<evidence type="ECO:0000313" key="2">
    <source>
        <dbReference type="EMBL" id="SET88298.1"/>
    </source>
</evidence>